<sequence>MKVSLITLHRVHNFGSLLQTYATVRFLQLNNAEVEVVDYIQPRLTPKGLRQNIIVSTNNKKTNKIKAFIVICLRIIISYFNDKKVDSFLKEYIPLTKYKYHNIEDFNLNKVAADIYMTGSDQVWNTSYNAGIDPSLFLAFATEGKKKISYAASFGKSKLELEEKEIIFNYLSKYDSISVREDSGLKIIEDLGLTGTHVLDPTFLLDKEDWIDFSKNKNHNSQKEPYLLIYSVHLDSMPRIFKIAQEIAEKKNLKIYLLSYGLSFLQKADKVYNFSTITALDFIHLFNNAEFIVACSFHGAAFSINLNKQFVAIAPKKFGTRTKSILAAVGIEERYIEDSYDIHRISDLIDYNDVNLRLNELKYKSRRFLRNEILK</sequence>
<feature type="domain" description="Polysaccharide pyruvyl transferase" evidence="1">
    <location>
        <begin position="13"/>
        <end position="315"/>
    </location>
</feature>
<dbReference type="EMBL" id="ADLV01000015">
    <property type="protein sequence ID" value="EGK02954.1"/>
    <property type="molecule type" value="Genomic_DNA"/>
</dbReference>
<evidence type="ECO:0000313" key="3">
    <source>
        <dbReference type="Proteomes" id="UP000004913"/>
    </source>
</evidence>
<dbReference type="STRING" id="742766.HMPREF9455_01204"/>
<evidence type="ECO:0000259" key="1">
    <source>
        <dbReference type="Pfam" id="PF04230"/>
    </source>
</evidence>
<dbReference type="RefSeq" id="WP_006798719.1">
    <property type="nucleotide sequence ID" value="NZ_GL891980.1"/>
</dbReference>
<keyword evidence="3" id="KW-1185">Reference proteome</keyword>
<protein>
    <recommendedName>
        <fullName evidence="1">Polysaccharide pyruvyl transferase domain-containing protein</fullName>
    </recommendedName>
</protein>
<dbReference type="Proteomes" id="UP000004913">
    <property type="component" value="Unassembled WGS sequence"/>
</dbReference>
<name>F5IUQ4_9BACT</name>
<dbReference type="HOGENOM" id="CLU_025617_1_0_10"/>
<proteinExistence type="predicted"/>
<gene>
    <name evidence="2" type="ORF">HMPREF9455_01204</name>
</gene>
<evidence type="ECO:0000313" key="2">
    <source>
        <dbReference type="EMBL" id="EGK02954.1"/>
    </source>
</evidence>
<dbReference type="eggNOG" id="COG2327">
    <property type="taxonomic scope" value="Bacteria"/>
</dbReference>
<dbReference type="OrthoDB" id="9799278at2"/>
<dbReference type="Pfam" id="PF04230">
    <property type="entry name" value="PS_pyruv_trans"/>
    <property type="match status" value="1"/>
</dbReference>
<dbReference type="InterPro" id="IPR007345">
    <property type="entry name" value="Polysacch_pyruvyl_Trfase"/>
</dbReference>
<organism evidence="2 3">
    <name type="scientific">Dysgonomonas gadei ATCC BAA-286</name>
    <dbReference type="NCBI Taxonomy" id="742766"/>
    <lineage>
        <taxon>Bacteria</taxon>
        <taxon>Pseudomonadati</taxon>
        <taxon>Bacteroidota</taxon>
        <taxon>Bacteroidia</taxon>
        <taxon>Bacteroidales</taxon>
        <taxon>Dysgonomonadaceae</taxon>
        <taxon>Dysgonomonas</taxon>
    </lineage>
</organism>
<reference evidence="2 3" key="1">
    <citation type="submission" date="2011-04" db="EMBL/GenBank/DDBJ databases">
        <title>The Genome Sequence of Dysgonomonas gadei ATCC BAA-286.</title>
        <authorList>
            <consortium name="The Broad Institute Genome Sequencing Platform"/>
            <person name="Earl A."/>
            <person name="Ward D."/>
            <person name="Feldgarden M."/>
            <person name="Gevers D."/>
            <person name="Pudlo N."/>
            <person name="Martens E."/>
            <person name="Allen-Vercoe E."/>
            <person name="Young S.K."/>
            <person name="Zeng Q."/>
            <person name="Gargeya S."/>
            <person name="Fitzgerald M."/>
            <person name="Haas B."/>
            <person name="Abouelleil A."/>
            <person name="Alvarado L."/>
            <person name="Arachchi H.M."/>
            <person name="Berlin A."/>
            <person name="Brown A."/>
            <person name="Chapman S.B."/>
            <person name="Chen Z."/>
            <person name="Dunbar C."/>
            <person name="Freedman E."/>
            <person name="Gearin G."/>
            <person name="Gellesch M."/>
            <person name="Goldberg J."/>
            <person name="Griggs A."/>
            <person name="Gujja S."/>
            <person name="Heiman D."/>
            <person name="Howarth C."/>
            <person name="Larson L."/>
            <person name="Lui A."/>
            <person name="MacDonald P.J.P."/>
            <person name="Mehta T."/>
            <person name="Montmayeur A."/>
            <person name="Murphy C."/>
            <person name="Neiman D."/>
            <person name="Pearson M."/>
            <person name="Priest M."/>
            <person name="Roberts A."/>
            <person name="Saif S."/>
            <person name="Shea T."/>
            <person name="Shenoy N."/>
            <person name="Sisk P."/>
            <person name="Stolte C."/>
            <person name="Sykes S."/>
            <person name="Yandava C."/>
            <person name="Wortman J."/>
            <person name="Nusbaum C."/>
            <person name="Birren B."/>
        </authorList>
    </citation>
    <scope>NUCLEOTIDE SEQUENCE [LARGE SCALE GENOMIC DNA]</scope>
    <source>
        <strain evidence="2 3">ATCC BAA-286</strain>
    </source>
</reference>
<accession>F5IUQ4</accession>
<dbReference type="AlphaFoldDB" id="F5IUQ4"/>
<comment type="caution">
    <text evidence="2">The sequence shown here is derived from an EMBL/GenBank/DDBJ whole genome shotgun (WGS) entry which is preliminary data.</text>
</comment>